<protein>
    <submittedName>
        <fullName evidence="1">Uncharacterized protein</fullName>
    </submittedName>
</protein>
<evidence type="ECO:0000313" key="1">
    <source>
        <dbReference type="EMBL" id="KKM25682.1"/>
    </source>
</evidence>
<reference evidence="1" key="1">
    <citation type="journal article" date="2015" name="Nature">
        <title>Complex archaea that bridge the gap between prokaryotes and eukaryotes.</title>
        <authorList>
            <person name="Spang A."/>
            <person name="Saw J.H."/>
            <person name="Jorgensen S.L."/>
            <person name="Zaremba-Niedzwiedzka K."/>
            <person name="Martijn J."/>
            <person name="Lind A.E."/>
            <person name="van Eijk R."/>
            <person name="Schleper C."/>
            <person name="Guy L."/>
            <person name="Ettema T.J."/>
        </authorList>
    </citation>
    <scope>NUCLEOTIDE SEQUENCE</scope>
</reference>
<accession>A0A0F9IE01</accession>
<proteinExistence type="predicted"/>
<dbReference type="AlphaFoldDB" id="A0A0F9IE01"/>
<comment type="caution">
    <text evidence="1">The sequence shown here is derived from an EMBL/GenBank/DDBJ whole genome shotgun (WGS) entry which is preliminary data.</text>
</comment>
<organism evidence="1">
    <name type="scientific">marine sediment metagenome</name>
    <dbReference type="NCBI Taxonomy" id="412755"/>
    <lineage>
        <taxon>unclassified sequences</taxon>
        <taxon>metagenomes</taxon>
        <taxon>ecological metagenomes</taxon>
    </lineage>
</organism>
<dbReference type="EMBL" id="LAZR01012665">
    <property type="protein sequence ID" value="KKM25682.1"/>
    <property type="molecule type" value="Genomic_DNA"/>
</dbReference>
<sequence length="198" mass="21491">MGDGTRSTQKIIGKYYANPSNIPEGVPAYVLLDEKGRTLSLVQIIDDEGHLTTLKSDHQGNLHVTHAHNIQTIIVTNPGVAYVNGTNALCLAKPSSEDHQLELVSIYLSTNVAGTFYLVSDNLGLNPGATTDNTFDLAGVKGDGILDTCDVIWATFLANQRRGVTGGEFHIDLLNGEELYLIAPDVLYNLVINWIEEI</sequence>
<name>A0A0F9IE01_9ZZZZ</name>
<gene>
    <name evidence="1" type="ORF">LCGC14_1592510</name>
</gene>